<evidence type="ECO:0000256" key="2">
    <source>
        <dbReference type="SAM" id="Phobius"/>
    </source>
</evidence>
<accession>A0ABY1IFP5</accession>
<evidence type="ECO:0000313" key="3">
    <source>
        <dbReference type="EMBL" id="SHJ10706.1"/>
    </source>
</evidence>
<keyword evidence="2" id="KW-1133">Transmembrane helix</keyword>
<feature type="region of interest" description="Disordered" evidence="1">
    <location>
        <begin position="1"/>
        <end position="67"/>
    </location>
</feature>
<feature type="compositionally biased region" description="Low complexity" evidence="1">
    <location>
        <begin position="36"/>
        <end position="59"/>
    </location>
</feature>
<keyword evidence="4" id="KW-1185">Reference proteome</keyword>
<feature type="transmembrane region" description="Helical" evidence="2">
    <location>
        <begin position="345"/>
        <end position="362"/>
    </location>
</feature>
<organism evidence="3 4">
    <name type="scientific">Actinomyces denticolens</name>
    <dbReference type="NCBI Taxonomy" id="52767"/>
    <lineage>
        <taxon>Bacteria</taxon>
        <taxon>Bacillati</taxon>
        <taxon>Actinomycetota</taxon>
        <taxon>Actinomycetes</taxon>
        <taxon>Actinomycetales</taxon>
        <taxon>Actinomycetaceae</taxon>
        <taxon>Actinomyces</taxon>
    </lineage>
</organism>
<feature type="transmembrane region" description="Helical" evidence="2">
    <location>
        <begin position="374"/>
        <end position="390"/>
    </location>
</feature>
<dbReference type="Proteomes" id="UP000184390">
    <property type="component" value="Unassembled WGS sequence"/>
</dbReference>
<proteinExistence type="predicted"/>
<comment type="caution">
    <text evidence="3">The sequence shown here is derived from an EMBL/GenBank/DDBJ whole genome shotgun (WGS) entry which is preliminary data.</text>
</comment>
<evidence type="ECO:0000313" key="4">
    <source>
        <dbReference type="Proteomes" id="UP000184390"/>
    </source>
</evidence>
<name>A0ABY1IFP5_9ACTO</name>
<dbReference type="EMBL" id="FQYL01000011">
    <property type="protein sequence ID" value="SHJ10706.1"/>
    <property type="molecule type" value="Genomic_DNA"/>
</dbReference>
<protein>
    <submittedName>
        <fullName evidence="3">Uncharacterized protein</fullName>
    </submittedName>
</protein>
<feature type="compositionally biased region" description="Low complexity" evidence="1">
    <location>
        <begin position="169"/>
        <end position="181"/>
    </location>
</feature>
<feature type="transmembrane region" description="Helical" evidence="2">
    <location>
        <begin position="410"/>
        <end position="431"/>
    </location>
</feature>
<dbReference type="NCBIfam" id="NF038065">
    <property type="entry name" value="Pr6Pr"/>
    <property type="match status" value="1"/>
</dbReference>
<keyword evidence="2" id="KW-0812">Transmembrane</keyword>
<gene>
    <name evidence="3" type="ORF">SAMN05216246_11140</name>
</gene>
<keyword evidence="2" id="KW-0472">Membrane</keyword>
<dbReference type="InterPro" id="IPR049713">
    <property type="entry name" value="Pr6Pr-like"/>
</dbReference>
<dbReference type="RefSeq" id="WP_143163883.1">
    <property type="nucleotide sequence ID" value="NZ_FQYL01000011.1"/>
</dbReference>
<feature type="region of interest" description="Disordered" evidence="1">
    <location>
        <begin position="169"/>
        <end position="200"/>
    </location>
</feature>
<feature type="transmembrane region" description="Helical" evidence="2">
    <location>
        <begin position="315"/>
        <end position="333"/>
    </location>
</feature>
<feature type="transmembrane region" description="Helical" evidence="2">
    <location>
        <begin position="275"/>
        <end position="295"/>
    </location>
</feature>
<evidence type="ECO:0000256" key="1">
    <source>
        <dbReference type="SAM" id="MobiDB-lite"/>
    </source>
</evidence>
<reference evidence="3 4" key="1">
    <citation type="submission" date="2016-11" db="EMBL/GenBank/DDBJ databases">
        <authorList>
            <person name="Varghese N."/>
            <person name="Submissions S."/>
        </authorList>
    </citation>
    <scope>NUCLEOTIDE SEQUENCE [LARGE SCALE GENOMIC DNA]</scope>
    <source>
        <strain evidence="3 4">PA</strain>
    </source>
</reference>
<sequence>MSEYRAEPQSPRPDGEAPGAPRTYGSWRGQAPQPMPSAAEAAARPASGSAPGAEADPGPTMVLSADAVAEALPEGGAAGAVGDEAADAVATDVFSGYEGIEGYCGFGGAQGSSGADAAPDGAATPAEAPLAQTMALPRDAVLAEMTGHPAPAPRAPRMPAETAYLPPVAQQAPAPAHQSRPAPAPYPLPQGPAMAPPYQQAPPMMPAGPPMGAPAPQRLQPLPARPGPSWYAVMLAWIWRAAITGLAGYGLWLQLEPALRADDIVGGHALVLQQLRFFTTLSNAVALVAMAGALLEPLVGRAGAFSLGLRALGQWVRGLAVVMSVFTGLVFGFLMKGGFDEPVSWIPHLALPAAMALDWVLVGRNQNLLRFSTPVTWTMTLLPYILLYMWDARQAGRAMYEFLDPDKDDWLTWMGSLVGGFFVLALVVWILGRIRGAIVSAGERGRAQAAAYARAGGGW</sequence>